<comment type="caution">
    <text evidence="3">The sequence shown here is derived from an EMBL/GenBank/DDBJ whole genome shotgun (WGS) entry which is preliminary data.</text>
</comment>
<evidence type="ECO:0000313" key="4">
    <source>
        <dbReference type="Proteomes" id="UP000030428"/>
    </source>
</evidence>
<dbReference type="GO" id="GO:0005524">
    <property type="term" value="F:ATP binding"/>
    <property type="evidence" value="ECO:0007669"/>
    <property type="project" value="UniProtKB-KW"/>
</dbReference>
<protein>
    <recommendedName>
        <fullName evidence="5">Molecular chaperone DnaK</fullName>
    </recommendedName>
</protein>
<evidence type="ECO:0008006" key="5">
    <source>
        <dbReference type="Google" id="ProtNLM"/>
    </source>
</evidence>
<dbReference type="EMBL" id="JSZA02000159">
    <property type="protein sequence ID" value="KHD07982.1"/>
    <property type="molecule type" value="Genomic_DNA"/>
</dbReference>
<name>A0A0A6PCC1_9GAMM</name>
<evidence type="ECO:0000256" key="2">
    <source>
        <dbReference type="ARBA" id="ARBA00022840"/>
    </source>
</evidence>
<reference evidence="3 4" key="1">
    <citation type="journal article" date="2016" name="Front. Microbiol.">
        <title>Single-Cell (Meta-)Genomics of a Dimorphic Candidatus Thiomargarita nelsonii Reveals Genomic Plasticity.</title>
        <authorList>
            <person name="Flood B.E."/>
            <person name="Fliss P."/>
            <person name="Jones D.S."/>
            <person name="Dick G.J."/>
            <person name="Jain S."/>
            <person name="Kaster A.K."/>
            <person name="Winkel M."/>
            <person name="Mussmann M."/>
            <person name="Bailey J."/>
        </authorList>
    </citation>
    <scope>NUCLEOTIDE SEQUENCE [LARGE SCALE GENOMIC DNA]</scope>
    <source>
        <strain evidence="3">Hydrate Ridge</strain>
    </source>
</reference>
<evidence type="ECO:0000313" key="3">
    <source>
        <dbReference type="EMBL" id="KHD07982.1"/>
    </source>
</evidence>
<gene>
    <name evidence="3" type="ORF">PN36_26710</name>
</gene>
<dbReference type="PANTHER" id="PTHR45639">
    <property type="entry name" value="HSC70CB, ISOFORM G-RELATED"/>
    <property type="match status" value="1"/>
</dbReference>
<evidence type="ECO:0000256" key="1">
    <source>
        <dbReference type="ARBA" id="ARBA00022741"/>
    </source>
</evidence>
<dbReference type="Gene3D" id="3.90.640.10">
    <property type="entry name" value="Actin, Chain A, domain 4"/>
    <property type="match status" value="1"/>
</dbReference>
<proteinExistence type="predicted"/>
<dbReference type="AlphaFoldDB" id="A0A0A6PCC1"/>
<keyword evidence="2" id="KW-0067">ATP-binding</keyword>
<keyword evidence="1" id="KW-0547">Nucleotide-binding</keyword>
<dbReference type="Proteomes" id="UP000030428">
    <property type="component" value="Unassembled WGS sequence"/>
</dbReference>
<dbReference type="PRINTS" id="PR00301">
    <property type="entry name" value="HEATSHOCK70"/>
</dbReference>
<dbReference type="GO" id="GO:0140662">
    <property type="term" value="F:ATP-dependent protein folding chaperone"/>
    <property type="evidence" value="ECO:0007669"/>
    <property type="project" value="InterPro"/>
</dbReference>
<sequence>MSIAIGLDFGSLNYRAAYMLNNEIVSIPKPRDEAGIRTWLGMILLEPTPNNSLGFTFSNLKYQIGKRYDWKGRNSSLLPEDTVKDIFVNIKRAIEIYAGEEISSAVLAVPALYPASKRAIVRRLAEEAGFGKIDLINDCTAAALAHTYDEEADQAKTLLLYSMGVTGFEVSLIRSARQHLRELFHEGTKSPSGGDFDIQIMATIIEMLQQENIHLPTKVLTNQWFEFRQLAYELKERFAVHEREREELILPSHITGTEEVRLALSDQDFESIIKKSQIQVTLDVVEQALEDAGMTPDAVDEVILVGGSTQMGIIQRHLKELFGDKLVLPRDNIIAEGAAVQADRLAQLKDDTVIEVPVNIPIEQVKPEPSLVILPRPTEPDFEPLLAYAREIANAGESDKAIVFLEELEQRSRLLREQLS</sequence>
<dbReference type="Pfam" id="PF00012">
    <property type="entry name" value="HSP70"/>
    <property type="match status" value="1"/>
</dbReference>
<dbReference type="InterPro" id="IPR013126">
    <property type="entry name" value="Hsp_70_fam"/>
</dbReference>
<accession>A0A0A6PCC1</accession>
<dbReference type="SUPFAM" id="SSF53067">
    <property type="entry name" value="Actin-like ATPase domain"/>
    <property type="match status" value="2"/>
</dbReference>
<dbReference type="Gene3D" id="3.30.420.40">
    <property type="match status" value="2"/>
</dbReference>
<dbReference type="InterPro" id="IPR043129">
    <property type="entry name" value="ATPase_NBD"/>
</dbReference>
<organism evidence="3 4">
    <name type="scientific">Candidatus Thiomargarita nelsonii</name>
    <dbReference type="NCBI Taxonomy" id="1003181"/>
    <lineage>
        <taxon>Bacteria</taxon>
        <taxon>Pseudomonadati</taxon>
        <taxon>Pseudomonadota</taxon>
        <taxon>Gammaproteobacteria</taxon>
        <taxon>Thiotrichales</taxon>
        <taxon>Thiotrichaceae</taxon>
        <taxon>Thiomargarita</taxon>
    </lineage>
</organism>
<keyword evidence="4" id="KW-1185">Reference proteome</keyword>